<sequence>WICDVGKWNVRKHVEQGHDGKLALAKYLSQAVQNIRKSYNVNATGCGTSEQFVIIMDMDNFDYWQLLSAETVEFTLRMLGGLFPVLVRALHSGYIINTNAAAESLINIVKPIFGSILERVDVYGNYKSAWLPKLLKRLPRDQLPPKYGGSKNVPLKVFG</sequence>
<dbReference type="CDD" id="cd00170">
    <property type="entry name" value="SEC14"/>
    <property type="match status" value="1"/>
</dbReference>
<dbReference type="EMBL" id="CAJVCH010401657">
    <property type="protein sequence ID" value="CAG7817716.1"/>
    <property type="molecule type" value="Genomic_DNA"/>
</dbReference>
<feature type="domain" description="CRAL-TRIO" evidence="1">
    <location>
        <begin position="1"/>
        <end position="155"/>
    </location>
</feature>
<evidence type="ECO:0000313" key="3">
    <source>
        <dbReference type="Proteomes" id="UP000708208"/>
    </source>
</evidence>
<evidence type="ECO:0000259" key="1">
    <source>
        <dbReference type="PROSITE" id="PS50191"/>
    </source>
</evidence>
<dbReference type="AlphaFoldDB" id="A0A8J2KQF5"/>
<reference evidence="2" key="1">
    <citation type="submission" date="2021-06" db="EMBL/GenBank/DDBJ databases">
        <authorList>
            <person name="Hodson N. C."/>
            <person name="Mongue J. A."/>
            <person name="Jaron S. K."/>
        </authorList>
    </citation>
    <scope>NUCLEOTIDE SEQUENCE</scope>
</reference>
<accession>A0A8J2KQF5</accession>
<comment type="caution">
    <text evidence="2">The sequence shown here is derived from an EMBL/GenBank/DDBJ whole genome shotgun (WGS) entry which is preliminary data.</text>
</comment>
<name>A0A8J2KQF5_9HEXA</name>
<dbReference type="Proteomes" id="UP000708208">
    <property type="component" value="Unassembled WGS sequence"/>
</dbReference>
<evidence type="ECO:0000313" key="2">
    <source>
        <dbReference type="EMBL" id="CAG7817716.1"/>
    </source>
</evidence>
<gene>
    <name evidence="2" type="ORF">AFUS01_LOCUS28265</name>
</gene>
<feature type="non-terminal residue" evidence="2">
    <location>
        <position position="1"/>
    </location>
</feature>
<dbReference type="Pfam" id="PF00650">
    <property type="entry name" value="CRAL_TRIO"/>
    <property type="match status" value="1"/>
</dbReference>
<protein>
    <recommendedName>
        <fullName evidence="1">CRAL-TRIO domain-containing protein</fullName>
    </recommendedName>
</protein>
<organism evidence="2 3">
    <name type="scientific">Allacma fusca</name>
    <dbReference type="NCBI Taxonomy" id="39272"/>
    <lineage>
        <taxon>Eukaryota</taxon>
        <taxon>Metazoa</taxon>
        <taxon>Ecdysozoa</taxon>
        <taxon>Arthropoda</taxon>
        <taxon>Hexapoda</taxon>
        <taxon>Collembola</taxon>
        <taxon>Symphypleona</taxon>
        <taxon>Sminthuridae</taxon>
        <taxon>Allacma</taxon>
    </lineage>
</organism>
<proteinExistence type="predicted"/>
<keyword evidence="3" id="KW-1185">Reference proteome</keyword>
<dbReference type="PROSITE" id="PS50191">
    <property type="entry name" value="CRAL_TRIO"/>
    <property type="match status" value="1"/>
</dbReference>
<dbReference type="InterPro" id="IPR001251">
    <property type="entry name" value="CRAL-TRIO_dom"/>
</dbReference>